<comment type="caution">
    <text evidence="1">The sequence shown here is derived from an EMBL/GenBank/DDBJ whole genome shotgun (WGS) entry which is preliminary data.</text>
</comment>
<accession>A0A0F8Z6E3</accession>
<dbReference type="SUPFAM" id="SSF52540">
    <property type="entry name" value="P-loop containing nucleoside triphosphate hydrolases"/>
    <property type="match status" value="1"/>
</dbReference>
<dbReference type="InterPro" id="IPR027417">
    <property type="entry name" value="P-loop_NTPase"/>
</dbReference>
<proteinExistence type="predicted"/>
<dbReference type="EMBL" id="LAZR01062238">
    <property type="protein sequence ID" value="KKK61949.1"/>
    <property type="molecule type" value="Genomic_DNA"/>
</dbReference>
<dbReference type="Gene3D" id="3.40.50.300">
    <property type="entry name" value="P-loop containing nucleotide triphosphate hydrolases"/>
    <property type="match status" value="1"/>
</dbReference>
<gene>
    <name evidence="1" type="ORF">LCGC14_3009230</name>
</gene>
<protein>
    <recommendedName>
        <fullName evidence="2">AAA+ ATPase domain-containing protein</fullName>
    </recommendedName>
</protein>
<evidence type="ECO:0000313" key="1">
    <source>
        <dbReference type="EMBL" id="KKK61949.1"/>
    </source>
</evidence>
<sequence length="274" mass="30807">MAELLADFLEKESIAIPHIIGRGILPVKGKMIMFGDPKTNKSYIALNMALALSRGEHIFGAKYNSDTPVLPVNKSYTVLYIEQEIGEDGLRERLKTMIPEPGGIPFYLKTRDMEMRMDTSGGREAIQKEIEQVRPDVLILDPLAKFHLADENSAQHMGAVMRVGDHWIEDYGLAIIYIHHAGKQQAFVSRKGGQRIRGSSAMFGDADALMEVVRKSSPTHKEPTLELGFELRRGEPLESIFIKRLRGGLCEYLGENFHWGRPPTQKSEVNYANL</sequence>
<evidence type="ECO:0008006" key="2">
    <source>
        <dbReference type="Google" id="ProtNLM"/>
    </source>
</evidence>
<organism evidence="1">
    <name type="scientific">marine sediment metagenome</name>
    <dbReference type="NCBI Taxonomy" id="412755"/>
    <lineage>
        <taxon>unclassified sequences</taxon>
        <taxon>metagenomes</taxon>
        <taxon>ecological metagenomes</taxon>
    </lineage>
</organism>
<dbReference type="Pfam" id="PF13481">
    <property type="entry name" value="AAA_25"/>
    <property type="match status" value="1"/>
</dbReference>
<name>A0A0F8Z6E3_9ZZZZ</name>
<dbReference type="AlphaFoldDB" id="A0A0F8Z6E3"/>
<reference evidence="1" key="1">
    <citation type="journal article" date="2015" name="Nature">
        <title>Complex archaea that bridge the gap between prokaryotes and eukaryotes.</title>
        <authorList>
            <person name="Spang A."/>
            <person name="Saw J.H."/>
            <person name="Jorgensen S.L."/>
            <person name="Zaremba-Niedzwiedzka K."/>
            <person name="Martijn J."/>
            <person name="Lind A.E."/>
            <person name="van Eijk R."/>
            <person name="Schleper C."/>
            <person name="Guy L."/>
            <person name="Ettema T.J."/>
        </authorList>
    </citation>
    <scope>NUCLEOTIDE SEQUENCE</scope>
</reference>